<dbReference type="AlphaFoldDB" id="A0A833SQR6"/>
<dbReference type="EMBL" id="JAACNO010003246">
    <property type="protein sequence ID" value="KAF4127562.1"/>
    <property type="molecule type" value="Genomic_DNA"/>
</dbReference>
<organism evidence="1 3">
    <name type="scientific">Phytophthora infestans</name>
    <name type="common">Potato late blight agent</name>
    <name type="synonym">Botrytis infestans</name>
    <dbReference type="NCBI Taxonomy" id="4787"/>
    <lineage>
        <taxon>Eukaryota</taxon>
        <taxon>Sar</taxon>
        <taxon>Stramenopiles</taxon>
        <taxon>Oomycota</taxon>
        <taxon>Peronosporomycetes</taxon>
        <taxon>Peronosporales</taxon>
        <taxon>Peronosporaceae</taxon>
        <taxon>Phytophthora</taxon>
    </lineage>
</organism>
<protein>
    <submittedName>
        <fullName evidence="1">Putative NAM-associated domain-containing protein</fullName>
    </submittedName>
</protein>
<dbReference type="Proteomes" id="UP000704712">
    <property type="component" value="Unassembled WGS sequence"/>
</dbReference>
<gene>
    <name evidence="1" type="ORF">GN244_ATG10586</name>
    <name evidence="2" type="ORF">GN958_ATG23237</name>
</gene>
<comment type="caution">
    <text evidence="1">The sequence shown here is derived from an EMBL/GenBank/DDBJ whole genome shotgun (WGS) entry which is preliminary data.</text>
</comment>
<reference evidence="1" key="1">
    <citation type="submission" date="2020-04" db="EMBL/GenBank/DDBJ databases">
        <title>Hybrid Assembly of Korean Phytophthora infestans isolates.</title>
        <authorList>
            <person name="Prokchorchik M."/>
            <person name="Lee Y."/>
            <person name="Seo J."/>
            <person name="Cho J.-H."/>
            <person name="Park Y.-E."/>
            <person name="Jang D.-C."/>
            <person name="Im J.-S."/>
            <person name="Choi J.-G."/>
            <person name="Park H.-J."/>
            <person name="Lee G.-B."/>
            <person name="Lee Y.-G."/>
            <person name="Hong S.-Y."/>
            <person name="Cho K."/>
            <person name="Sohn K.H."/>
        </authorList>
    </citation>
    <scope>NUCLEOTIDE SEQUENCE</scope>
    <source>
        <strain evidence="1">KR_1_A1</strain>
        <strain evidence="2">KR_2_A2</strain>
    </source>
</reference>
<dbReference type="Proteomes" id="UP000602510">
    <property type="component" value="Unassembled WGS sequence"/>
</dbReference>
<name>A0A833SQR6_PHYIN</name>
<dbReference type="EMBL" id="WSZM01000242">
    <property type="protein sequence ID" value="KAF4037358.1"/>
    <property type="molecule type" value="Genomic_DNA"/>
</dbReference>
<evidence type="ECO:0000313" key="2">
    <source>
        <dbReference type="EMBL" id="KAF4127562.1"/>
    </source>
</evidence>
<evidence type="ECO:0000313" key="1">
    <source>
        <dbReference type="EMBL" id="KAF4037358.1"/>
    </source>
</evidence>
<dbReference type="PANTHER" id="PTHR45023">
    <property type="match status" value="1"/>
</dbReference>
<accession>A0A833SQR6</accession>
<proteinExistence type="predicted"/>
<dbReference type="PANTHER" id="PTHR45023:SF4">
    <property type="entry name" value="GLYCINE-RICH PROTEIN-RELATED"/>
    <property type="match status" value="1"/>
</dbReference>
<evidence type="ECO:0000313" key="3">
    <source>
        <dbReference type="Proteomes" id="UP000602510"/>
    </source>
</evidence>
<sequence length="203" mass="23359">MTTSSSGPKLSTRGPNWISSEKKALAKAWVMVSNDDITGTDQTSNQFWELVTMKYNEFRPCRESRFERPQSAVTKHWKLLRLSVGKFCGCVAAIKALNQSGKTDEDQVDDAIAMYEREQETYFDCLEAWRELRNEPKWKTLPSSNCNSRANKRVCLLLLQPTPQPRNRFPQGRGQNEQTALKNKRPRVPLRLAINDLPMLRLI</sequence>
<keyword evidence="3" id="KW-1185">Reference proteome</keyword>